<dbReference type="Pfam" id="PF08327">
    <property type="entry name" value="AHSA1"/>
    <property type="match status" value="1"/>
</dbReference>
<comment type="caution">
    <text evidence="3">The sequence shown here is derived from an EMBL/GenBank/DDBJ whole genome shotgun (WGS) entry which is preliminary data.</text>
</comment>
<evidence type="ECO:0000256" key="1">
    <source>
        <dbReference type="ARBA" id="ARBA00006817"/>
    </source>
</evidence>
<evidence type="ECO:0000313" key="4">
    <source>
        <dbReference type="Proteomes" id="UP000237983"/>
    </source>
</evidence>
<dbReference type="RefSeq" id="WP_106213527.1">
    <property type="nucleotide sequence ID" value="NZ_PVTL01000006.1"/>
</dbReference>
<dbReference type="OrthoDB" id="4549061at2"/>
<accession>A0A2T0VBI5</accession>
<organism evidence="3 4">
    <name type="scientific">Glaciihabitans tibetensis</name>
    <dbReference type="NCBI Taxonomy" id="1266600"/>
    <lineage>
        <taxon>Bacteria</taxon>
        <taxon>Bacillati</taxon>
        <taxon>Actinomycetota</taxon>
        <taxon>Actinomycetes</taxon>
        <taxon>Micrococcales</taxon>
        <taxon>Microbacteriaceae</taxon>
        <taxon>Glaciihabitans</taxon>
    </lineage>
</organism>
<name>A0A2T0VBI5_9MICO</name>
<dbReference type="Gene3D" id="3.30.530.20">
    <property type="match status" value="1"/>
</dbReference>
<sequence length="139" mass="15863">MNNTNGQTKDAGWDVGVRKTVDAPLDVVWVFLLGKGLDIWLGNTRLSLEKGARYETDDDISGHIISVSDKSRIRMTWQPGEWDHDSVLHVTVKTTPIGTTIGFEQERLANRDERKIMLTHWKEVLDRLQHGLLEVTKRS</sequence>
<evidence type="ECO:0000259" key="2">
    <source>
        <dbReference type="Pfam" id="PF08327"/>
    </source>
</evidence>
<gene>
    <name evidence="3" type="ORF">B0I08_106131</name>
</gene>
<reference evidence="3 4" key="1">
    <citation type="submission" date="2018-03" db="EMBL/GenBank/DDBJ databases">
        <title>Genomic Encyclopedia of Type Strains, Phase III (KMG-III): the genomes of soil and plant-associated and newly described type strains.</title>
        <authorList>
            <person name="Whitman W."/>
        </authorList>
    </citation>
    <scope>NUCLEOTIDE SEQUENCE [LARGE SCALE GENOMIC DNA]</scope>
    <source>
        <strain evidence="3 4">CGMCC 1.12484</strain>
    </source>
</reference>
<dbReference type="EMBL" id="PVTL01000006">
    <property type="protein sequence ID" value="PRY67524.1"/>
    <property type="molecule type" value="Genomic_DNA"/>
</dbReference>
<protein>
    <submittedName>
        <fullName evidence="3">Activator of Hsp90 ATPase-like protein</fullName>
    </submittedName>
</protein>
<dbReference type="InterPro" id="IPR023393">
    <property type="entry name" value="START-like_dom_sf"/>
</dbReference>
<dbReference type="AlphaFoldDB" id="A0A2T0VBI5"/>
<keyword evidence="4" id="KW-1185">Reference proteome</keyword>
<dbReference type="SUPFAM" id="SSF55961">
    <property type="entry name" value="Bet v1-like"/>
    <property type="match status" value="1"/>
</dbReference>
<feature type="domain" description="Activator of Hsp90 ATPase homologue 1/2-like C-terminal" evidence="2">
    <location>
        <begin position="23"/>
        <end position="130"/>
    </location>
</feature>
<dbReference type="InterPro" id="IPR013538">
    <property type="entry name" value="ASHA1/2-like_C"/>
</dbReference>
<comment type="similarity">
    <text evidence="1">Belongs to the AHA1 family.</text>
</comment>
<evidence type="ECO:0000313" key="3">
    <source>
        <dbReference type="EMBL" id="PRY67524.1"/>
    </source>
</evidence>
<proteinExistence type="inferred from homology"/>
<dbReference type="Proteomes" id="UP000237983">
    <property type="component" value="Unassembled WGS sequence"/>
</dbReference>